<keyword evidence="3" id="KW-0732">Signal</keyword>
<reference evidence="4 5" key="1">
    <citation type="submission" date="2018-06" db="EMBL/GenBank/DDBJ databases">
        <title>Fusarium incarnatum-equiseti species complex species 28.</title>
        <authorList>
            <person name="Gardiner D.M."/>
        </authorList>
    </citation>
    <scope>NUCLEOTIDE SEQUENCE [LARGE SCALE GENOMIC DNA]</scope>
    <source>
        <strain evidence="4 5">FIESC_28</strain>
    </source>
</reference>
<dbReference type="RefSeq" id="XP_031018152.1">
    <property type="nucleotide sequence ID" value="XM_031157892.1"/>
</dbReference>
<keyword evidence="1" id="KW-0378">Hydrolase</keyword>
<dbReference type="GeneID" id="41993188"/>
<dbReference type="EMBL" id="QKXC01000074">
    <property type="protein sequence ID" value="RBR23561.1"/>
    <property type="molecule type" value="Genomic_DNA"/>
</dbReference>
<organism evidence="4 5">
    <name type="scientific">Fusarium coffeatum</name>
    <dbReference type="NCBI Taxonomy" id="231269"/>
    <lineage>
        <taxon>Eukaryota</taxon>
        <taxon>Fungi</taxon>
        <taxon>Dikarya</taxon>
        <taxon>Ascomycota</taxon>
        <taxon>Pezizomycotina</taxon>
        <taxon>Sordariomycetes</taxon>
        <taxon>Hypocreomycetidae</taxon>
        <taxon>Hypocreales</taxon>
        <taxon>Nectriaceae</taxon>
        <taxon>Fusarium</taxon>
        <taxon>Fusarium incarnatum-equiseti species complex</taxon>
    </lineage>
</organism>
<sequence>MLFILRYLILFAALVAAKGCNLTDNSTCPSGAHIIVARGSLEPQGSGLMGAVAQQINARIPNSDISPLKYPAIYEPYKPSQTEGVRSLAKVVRDYAARCPETKMILLGYSQGAHVVADVMCGASSIGFPTTKPLPLNISSKIAAVVLMGDPSTTKGQDFHVGTSQGDGVLPRQNPDGCRCVFRKTISFCDAGDPFCEAGGHDLRTHMRYVSAYGQMASDFAVSMFHLS</sequence>
<dbReference type="PANTHER" id="PTHR33630:SF9">
    <property type="entry name" value="CUTINASE 4"/>
    <property type="match status" value="1"/>
</dbReference>
<dbReference type="SMART" id="SM01110">
    <property type="entry name" value="Cutinase"/>
    <property type="match status" value="1"/>
</dbReference>
<dbReference type="Pfam" id="PF01083">
    <property type="entry name" value="Cutinase"/>
    <property type="match status" value="1"/>
</dbReference>
<dbReference type="OrthoDB" id="6020543at2759"/>
<name>A0A366S2L5_9HYPO</name>
<dbReference type="InterPro" id="IPR000675">
    <property type="entry name" value="Cutinase/axe"/>
</dbReference>
<evidence type="ECO:0000313" key="4">
    <source>
        <dbReference type="EMBL" id="RBR23561.1"/>
    </source>
</evidence>
<evidence type="ECO:0000256" key="1">
    <source>
        <dbReference type="ARBA" id="ARBA00022801"/>
    </source>
</evidence>
<accession>A0A366S2L5</accession>
<keyword evidence="2" id="KW-1015">Disulfide bond</keyword>
<feature type="chain" id="PRO_5017066478" description="Cutinase" evidence="3">
    <location>
        <begin position="20"/>
        <end position="228"/>
    </location>
</feature>
<dbReference type="AlphaFoldDB" id="A0A366S2L5"/>
<dbReference type="GO" id="GO:0052689">
    <property type="term" value="F:carboxylic ester hydrolase activity"/>
    <property type="evidence" value="ECO:0007669"/>
    <property type="project" value="UniProtKB-ARBA"/>
</dbReference>
<keyword evidence="5" id="KW-1185">Reference proteome</keyword>
<feature type="signal peptide" evidence="3">
    <location>
        <begin position="1"/>
        <end position="19"/>
    </location>
</feature>
<evidence type="ECO:0000313" key="5">
    <source>
        <dbReference type="Proteomes" id="UP000253153"/>
    </source>
</evidence>
<evidence type="ECO:0008006" key="6">
    <source>
        <dbReference type="Google" id="ProtNLM"/>
    </source>
</evidence>
<protein>
    <recommendedName>
        <fullName evidence="6">Cutinase</fullName>
    </recommendedName>
</protein>
<dbReference type="InterPro" id="IPR029058">
    <property type="entry name" value="AB_hydrolase_fold"/>
</dbReference>
<gene>
    <name evidence="4" type="ORF">FIESC28_03743</name>
</gene>
<dbReference type="Gene3D" id="3.40.50.1820">
    <property type="entry name" value="alpha/beta hydrolase"/>
    <property type="match status" value="1"/>
</dbReference>
<comment type="caution">
    <text evidence="4">The sequence shown here is derived from an EMBL/GenBank/DDBJ whole genome shotgun (WGS) entry which is preliminary data.</text>
</comment>
<dbReference type="PANTHER" id="PTHR33630">
    <property type="entry name" value="CUTINASE RV1984C-RELATED-RELATED"/>
    <property type="match status" value="1"/>
</dbReference>
<proteinExistence type="predicted"/>
<dbReference type="Proteomes" id="UP000253153">
    <property type="component" value="Unassembled WGS sequence"/>
</dbReference>
<evidence type="ECO:0000256" key="2">
    <source>
        <dbReference type="ARBA" id="ARBA00023157"/>
    </source>
</evidence>
<evidence type="ECO:0000256" key="3">
    <source>
        <dbReference type="SAM" id="SignalP"/>
    </source>
</evidence>
<dbReference type="SUPFAM" id="SSF53474">
    <property type="entry name" value="alpha/beta-Hydrolases"/>
    <property type="match status" value="1"/>
</dbReference>